<dbReference type="Proteomes" id="UP001501734">
    <property type="component" value="Unassembled WGS sequence"/>
</dbReference>
<organism evidence="2 3">
    <name type="scientific">Amphibacillus indicireducens</name>
    <dbReference type="NCBI Taxonomy" id="1076330"/>
    <lineage>
        <taxon>Bacteria</taxon>
        <taxon>Bacillati</taxon>
        <taxon>Bacillota</taxon>
        <taxon>Bacilli</taxon>
        <taxon>Bacillales</taxon>
        <taxon>Bacillaceae</taxon>
        <taxon>Amphibacillus</taxon>
    </lineage>
</organism>
<feature type="transmembrane region" description="Helical" evidence="1">
    <location>
        <begin position="225"/>
        <end position="251"/>
    </location>
</feature>
<feature type="transmembrane region" description="Helical" evidence="1">
    <location>
        <begin position="170"/>
        <end position="193"/>
    </location>
</feature>
<evidence type="ECO:0008006" key="4">
    <source>
        <dbReference type="Google" id="ProtNLM"/>
    </source>
</evidence>
<proteinExistence type="predicted"/>
<sequence>MEKVFSRPKQFGEILDLTFRIIKDHFAKLFLLLLAINSPVIIIQVLVQIVAGRGLIRDLAPGENFIEQFINTYTVNNDQLFNTTELSGNFIVMLVSLLVYPIATAVVFLIVKKIKDQQDYELKAVVGESFSRFWPLLGSSILFGIIAFFVIVIPMAILVALIGLSFGMGGILAGIVLIFVLLAALLGILLLVFRWSFYFPITLFDEAPGISASFRLTRGRTWITFGLYITLFLISMFIGSAVEFLSLFLGMSVLYTTILNVVGVFTSMITTVGVAVIYFDLEVRQTGSDLKEMIDTYQ</sequence>
<accession>A0ABP7V6V1</accession>
<evidence type="ECO:0000313" key="2">
    <source>
        <dbReference type="EMBL" id="GAA4060457.1"/>
    </source>
</evidence>
<feature type="transmembrane region" description="Helical" evidence="1">
    <location>
        <begin position="29"/>
        <end position="51"/>
    </location>
</feature>
<reference evidence="3" key="1">
    <citation type="journal article" date="2019" name="Int. J. Syst. Evol. Microbiol.">
        <title>The Global Catalogue of Microorganisms (GCM) 10K type strain sequencing project: providing services to taxonomists for standard genome sequencing and annotation.</title>
        <authorList>
            <consortium name="The Broad Institute Genomics Platform"/>
            <consortium name="The Broad Institute Genome Sequencing Center for Infectious Disease"/>
            <person name="Wu L."/>
            <person name="Ma J."/>
        </authorList>
    </citation>
    <scope>NUCLEOTIDE SEQUENCE [LARGE SCALE GENOMIC DNA]</scope>
    <source>
        <strain evidence="3">JCM 17250</strain>
    </source>
</reference>
<feature type="transmembrane region" description="Helical" evidence="1">
    <location>
        <begin position="141"/>
        <end position="164"/>
    </location>
</feature>
<dbReference type="EMBL" id="BAABDL010000019">
    <property type="protein sequence ID" value="GAA4060457.1"/>
    <property type="molecule type" value="Genomic_DNA"/>
</dbReference>
<keyword evidence="1" id="KW-0812">Transmembrane</keyword>
<evidence type="ECO:0000256" key="1">
    <source>
        <dbReference type="SAM" id="Phobius"/>
    </source>
</evidence>
<dbReference type="RefSeq" id="WP_344909900.1">
    <property type="nucleotide sequence ID" value="NZ_BAABDL010000019.1"/>
</dbReference>
<keyword evidence="1" id="KW-1133">Transmembrane helix</keyword>
<feature type="transmembrane region" description="Helical" evidence="1">
    <location>
        <begin position="257"/>
        <end position="281"/>
    </location>
</feature>
<comment type="caution">
    <text evidence="2">The sequence shown here is derived from an EMBL/GenBank/DDBJ whole genome shotgun (WGS) entry which is preliminary data.</text>
</comment>
<keyword evidence="3" id="KW-1185">Reference proteome</keyword>
<gene>
    <name evidence="2" type="ORF">GCM10022410_04500</name>
</gene>
<keyword evidence="1" id="KW-0472">Membrane</keyword>
<protein>
    <recommendedName>
        <fullName evidence="4">Glycerophosphoryl diester phosphodiesterase membrane domain-containing protein</fullName>
    </recommendedName>
</protein>
<name>A0ABP7V6V1_9BACI</name>
<evidence type="ECO:0000313" key="3">
    <source>
        <dbReference type="Proteomes" id="UP001501734"/>
    </source>
</evidence>
<feature type="transmembrane region" description="Helical" evidence="1">
    <location>
        <begin position="90"/>
        <end position="111"/>
    </location>
</feature>